<evidence type="ECO:0008006" key="4">
    <source>
        <dbReference type="Google" id="ProtNLM"/>
    </source>
</evidence>
<protein>
    <recommendedName>
        <fullName evidence="4">Stc1 domain-containing protein</fullName>
    </recommendedName>
</protein>
<feature type="region of interest" description="Disordered" evidence="1">
    <location>
        <begin position="82"/>
        <end position="148"/>
    </location>
</feature>
<gene>
    <name evidence="2" type="ORF">IAR55_005540</name>
</gene>
<sequence length="148" mass="16606">MDATYMKTRRNISRTNTETCLESYHSTWGKSGRKTVECSAEGCKTAVPLLSAKAKWGDKEWPFRSGTEVFCNPYCKRRSLQSTSISKANEKTSGAVLPNSRLTLPEPEPATSSNTTSLGSKRPIASPNHDEGRDQRSRRIRQEFEGRF</sequence>
<evidence type="ECO:0000313" key="2">
    <source>
        <dbReference type="EMBL" id="KAK8847681.1"/>
    </source>
</evidence>
<comment type="caution">
    <text evidence="2">The sequence shown here is derived from an EMBL/GenBank/DDBJ whole genome shotgun (WGS) entry which is preliminary data.</text>
</comment>
<dbReference type="EMBL" id="JBCAWK010000010">
    <property type="protein sequence ID" value="KAK8847681.1"/>
    <property type="molecule type" value="Genomic_DNA"/>
</dbReference>
<evidence type="ECO:0000256" key="1">
    <source>
        <dbReference type="SAM" id="MobiDB-lite"/>
    </source>
</evidence>
<dbReference type="KEGG" id="kne:92182798"/>
<reference evidence="2 3" key="1">
    <citation type="journal article" date="2024" name="bioRxiv">
        <title>Comparative genomics of Cryptococcus and Kwoniella reveals pathogenesis evolution and contrasting karyotype dynamics via intercentromeric recombination or chromosome fusion.</title>
        <authorList>
            <person name="Coelho M.A."/>
            <person name="David-Palma M."/>
            <person name="Shea T."/>
            <person name="Bowers K."/>
            <person name="McGinley-Smith S."/>
            <person name="Mohammad A.W."/>
            <person name="Gnirke A."/>
            <person name="Yurkov A.M."/>
            <person name="Nowrousian M."/>
            <person name="Sun S."/>
            <person name="Cuomo C.A."/>
            <person name="Heitman J."/>
        </authorList>
    </citation>
    <scope>NUCLEOTIDE SEQUENCE [LARGE SCALE GENOMIC DNA]</scope>
    <source>
        <strain evidence="2 3">CBS 13917</strain>
    </source>
</reference>
<dbReference type="AlphaFoldDB" id="A0AAW0YW21"/>
<proteinExistence type="predicted"/>
<feature type="compositionally biased region" description="Basic and acidic residues" evidence="1">
    <location>
        <begin position="128"/>
        <end position="148"/>
    </location>
</feature>
<feature type="compositionally biased region" description="Polar residues" evidence="1">
    <location>
        <begin position="110"/>
        <end position="119"/>
    </location>
</feature>
<dbReference type="RefSeq" id="XP_066801199.1">
    <property type="nucleotide sequence ID" value="XM_066948631.1"/>
</dbReference>
<accession>A0AAW0YW21</accession>
<evidence type="ECO:0000313" key="3">
    <source>
        <dbReference type="Proteomes" id="UP001388673"/>
    </source>
</evidence>
<dbReference type="GeneID" id="92182798"/>
<organism evidence="2 3">
    <name type="scientific">Kwoniella newhampshirensis</name>
    <dbReference type="NCBI Taxonomy" id="1651941"/>
    <lineage>
        <taxon>Eukaryota</taxon>
        <taxon>Fungi</taxon>
        <taxon>Dikarya</taxon>
        <taxon>Basidiomycota</taxon>
        <taxon>Agaricomycotina</taxon>
        <taxon>Tremellomycetes</taxon>
        <taxon>Tremellales</taxon>
        <taxon>Cryptococcaceae</taxon>
        <taxon>Kwoniella</taxon>
    </lineage>
</organism>
<dbReference type="Proteomes" id="UP001388673">
    <property type="component" value="Unassembled WGS sequence"/>
</dbReference>
<name>A0AAW0YW21_9TREE</name>
<keyword evidence="3" id="KW-1185">Reference proteome</keyword>